<protein>
    <submittedName>
        <fullName evidence="1">Uncharacterized protein</fullName>
    </submittedName>
</protein>
<dbReference type="GO" id="GO:0008237">
    <property type="term" value="F:metallopeptidase activity"/>
    <property type="evidence" value="ECO:0007669"/>
    <property type="project" value="InterPro"/>
</dbReference>
<proteinExistence type="predicted"/>
<evidence type="ECO:0000313" key="2">
    <source>
        <dbReference type="Proteomes" id="UP000307440"/>
    </source>
</evidence>
<gene>
    <name evidence="1" type="ORF">FA15DRAFT_676385</name>
</gene>
<organism evidence="1 2">
    <name type="scientific">Coprinopsis marcescibilis</name>
    <name type="common">Agaric fungus</name>
    <name type="synonym">Psathyrella marcescibilis</name>
    <dbReference type="NCBI Taxonomy" id="230819"/>
    <lineage>
        <taxon>Eukaryota</taxon>
        <taxon>Fungi</taxon>
        <taxon>Dikarya</taxon>
        <taxon>Basidiomycota</taxon>
        <taxon>Agaricomycotina</taxon>
        <taxon>Agaricomycetes</taxon>
        <taxon>Agaricomycetidae</taxon>
        <taxon>Agaricales</taxon>
        <taxon>Agaricineae</taxon>
        <taxon>Psathyrellaceae</taxon>
        <taxon>Coprinopsis</taxon>
    </lineage>
</organism>
<dbReference type="Gene3D" id="3.40.390.10">
    <property type="entry name" value="Collagenase (Catalytic Domain)"/>
    <property type="match status" value="1"/>
</dbReference>
<accession>A0A5C3KAT8</accession>
<reference evidence="1 2" key="1">
    <citation type="journal article" date="2019" name="Nat. Ecol. Evol.">
        <title>Megaphylogeny resolves global patterns of mushroom evolution.</title>
        <authorList>
            <person name="Varga T."/>
            <person name="Krizsan K."/>
            <person name="Foldi C."/>
            <person name="Dima B."/>
            <person name="Sanchez-Garcia M."/>
            <person name="Sanchez-Ramirez S."/>
            <person name="Szollosi G.J."/>
            <person name="Szarkandi J.G."/>
            <person name="Papp V."/>
            <person name="Albert L."/>
            <person name="Andreopoulos W."/>
            <person name="Angelini C."/>
            <person name="Antonin V."/>
            <person name="Barry K.W."/>
            <person name="Bougher N.L."/>
            <person name="Buchanan P."/>
            <person name="Buyck B."/>
            <person name="Bense V."/>
            <person name="Catcheside P."/>
            <person name="Chovatia M."/>
            <person name="Cooper J."/>
            <person name="Damon W."/>
            <person name="Desjardin D."/>
            <person name="Finy P."/>
            <person name="Geml J."/>
            <person name="Haridas S."/>
            <person name="Hughes K."/>
            <person name="Justo A."/>
            <person name="Karasinski D."/>
            <person name="Kautmanova I."/>
            <person name="Kiss B."/>
            <person name="Kocsube S."/>
            <person name="Kotiranta H."/>
            <person name="LaButti K.M."/>
            <person name="Lechner B.E."/>
            <person name="Liimatainen K."/>
            <person name="Lipzen A."/>
            <person name="Lukacs Z."/>
            <person name="Mihaltcheva S."/>
            <person name="Morgado L.N."/>
            <person name="Niskanen T."/>
            <person name="Noordeloos M.E."/>
            <person name="Ohm R.A."/>
            <person name="Ortiz-Santana B."/>
            <person name="Ovrebo C."/>
            <person name="Racz N."/>
            <person name="Riley R."/>
            <person name="Savchenko A."/>
            <person name="Shiryaev A."/>
            <person name="Soop K."/>
            <person name="Spirin V."/>
            <person name="Szebenyi C."/>
            <person name="Tomsovsky M."/>
            <person name="Tulloss R.E."/>
            <person name="Uehling J."/>
            <person name="Grigoriev I.V."/>
            <person name="Vagvolgyi C."/>
            <person name="Papp T."/>
            <person name="Martin F.M."/>
            <person name="Miettinen O."/>
            <person name="Hibbett D.S."/>
            <person name="Nagy L.G."/>
        </authorList>
    </citation>
    <scope>NUCLEOTIDE SEQUENCE [LARGE SCALE GENOMIC DNA]</scope>
    <source>
        <strain evidence="1 2">CBS 121175</strain>
    </source>
</reference>
<sequence>MMLQARPLRMNQFHLRPLLLCRELKRSWAENYMDYSSDVCINHFTWGQIGKMWAALAAWRGI</sequence>
<keyword evidence="2" id="KW-1185">Reference proteome</keyword>
<evidence type="ECO:0000313" key="1">
    <source>
        <dbReference type="EMBL" id="TFK17008.1"/>
    </source>
</evidence>
<dbReference type="EMBL" id="ML210585">
    <property type="protein sequence ID" value="TFK17008.1"/>
    <property type="molecule type" value="Genomic_DNA"/>
</dbReference>
<dbReference type="AlphaFoldDB" id="A0A5C3KAT8"/>
<dbReference type="Proteomes" id="UP000307440">
    <property type="component" value="Unassembled WGS sequence"/>
</dbReference>
<dbReference type="InterPro" id="IPR024079">
    <property type="entry name" value="MetalloPept_cat_dom_sf"/>
</dbReference>
<name>A0A5C3KAT8_COPMA</name>